<evidence type="ECO:0000313" key="9">
    <source>
        <dbReference type="Proteomes" id="UP000067626"/>
    </source>
</evidence>
<feature type="region of interest" description="Disordered" evidence="6">
    <location>
        <begin position="110"/>
        <end position="135"/>
    </location>
</feature>
<evidence type="ECO:0000256" key="5">
    <source>
        <dbReference type="ARBA" id="ARBA00023136"/>
    </source>
</evidence>
<dbReference type="Proteomes" id="UP000067626">
    <property type="component" value="Chromosome"/>
</dbReference>
<dbReference type="GO" id="GO:0005886">
    <property type="term" value="C:plasma membrane"/>
    <property type="evidence" value="ECO:0007669"/>
    <property type="project" value="UniProtKB-SubCell"/>
</dbReference>
<dbReference type="KEGG" id="ccro:CMC5_081640"/>
<evidence type="ECO:0000256" key="3">
    <source>
        <dbReference type="ARBA" id="ARBA00022692"/>
    </source>
</evidence>
<dbReference type="InterPro" id="IPR005171">
    <property type="entry name" value="Cyt_c_oxidase_su4_prok"/>
</dbReference>
<keyword evidence="5 7" id="KW-0472">Membrane</keyword>
<name>A0A0K1ETE5_CHOCO</name>
<evidence type="ECO:0000256" key="1">
    <source>
        <dbReference type="ARBA" id="ARBA00004651"/>
    </source>
</evidence>
<evidence type="ECO:0000256" key="2">
    <source>
        <dbReference type="ARBA" id="ARBA00022475"/>
    </source>
</evidence>
<dbReference type="OrthoDB" id="1495022at2"/>
<protein>
    <recommendedName>
        <fullName evidence="10">Cytochrome c oxidase subunit IV</fullName>
    </recommendedName>
</protein>
<keyword evidence="2" id="KW-1003">Cell membrane</keyword>
<keyword evidence="3 7" id="KW-0812">Transmembrane</keyword>
<keyword evidence="9" id="KW-1185">Reference proteome</keyword>
<reference evidence="8 9" key="1">
    <citation type="submission" date="2015-07" db="EMBL/GenBank/DDBJ databases">
        <title>Genome analysis of myxobacterium Chondromyces crocatus Cm c5 reveals a high potential for natural compound synthesis and the genetic basis for the loss of fruiting body formation.</title>
        <authorList>
            <person name="Zaburannyi N."/>
            <person name="Bunk B."/>
            <person name="Maier J."/>
            <person name="Overmann J."/>
            <person name="Mueller R."/>
        </authorList>
    </citation>
    <scope>NUCLEOTIDE SEQUENCE [LARGE SCALE GENOMIC DNA]</scope>
    <source>
        <strain evidence="8 9">Cm c5</strain>
    </source>
</reference>
<evidence type="ECO:0008006" key="10">
    <source>
        <dbReference type="Google" id="ProtNLM"/>
    </source>
</evidence>
<feature type="transmembrane region" description="Helical" evidence="7">
    <location>
        <begin position="56"/>
        <end position="79"/>
    </location>
</feature>
<accession>A0A0K1ETE5</accession>
<feature type="compositionally biased region" description="Basic and acidic residues" evidence="6">
    <location>
        <begin position="110"/>
        <end position="125"/>
    </location>
</feature>
<evidence type="ECO:0000313" key="8">
    <source>
        <dbReference type="EMBL" id="AKT43927.1"/>
    </source>
</evidence>
<evidence type="ECO:0000256" key="7">
    <source>
        <dbReference type="SAM" id="Phobius"/>
    </source>
</evidence>
<dbReference type="STRING" id="52.CMC5_081640"/>
<dbReference type="Pfam" id="PF03626">
    <property type="entry name" value="COX4_pro"/>
    <property type="match status" value="1"/>
</dbReference>
<keyword evidence="4 7" id="KW-1133">Transmembrane helix</keyword>
<comment type="subcellular location">
    <subcellularLocation>
        <location evidence="1">Cell membrane</location>
        <topology evidence="1">Multi-pass membrane protein</topology>
    </subcellularLocation>
</comment>
<feature type="transmembrane region" description="Helical" evidence="7">
    <location>
        <begin position="85"/>
        <end position="104"/>
    </location>
</feature>
<dbReference type="EMBL" id="CP012159">
    <property type="protein sequence ID" value="AKT43927.1"/>
    <property type="molecule type" value="Genomic_DNA"/>
</dbReference>
<sequence length="135" mass="14857">MSTNADSHAHDHAHGGPDHVPHVIPLKMYIGTWLALLVFTVITVGASYIDFGDFNLWIAMLIATCKASMVALLFMHLLWDERFNSIILVSSIIFLGIFIGFTMADTGNRGRAEPVEHDRPADVKDPFGLQAPPAE</sequence>
<feature type="transmembrane region" description="Helical" evidence="7">
    <location>
        <begin position="28"/>
        <end position="49"/>
    </location>
</feature>
<evidence type="ECO:0000256" key="6">
    <source>
        <dbReference type="SAM" id="MobiDB-lite"/>
    </source>
</evidence>
<organism evidence="8 9">
    <name type="scientific">Chondromyces crocatus</name>
    <dbReference type="NCBI Taxonomy" id="52"/>
    <lineage>
        <taxon>Bacteria</taxon>
        <taxon>Pseudomonadati</taxon>
        <taxon>Myxococcota</taxon>
        <taxon>Polyangia</taxon>
        <taxon>Polyangiales</taxon>
        <taxon>Polyangiaceae</taxon>
        <taxon>Chondromyces</taxon>
    </lineage>
</organism>
<dbReference type="NCBIfam" id="TIGR02229">
    <property type="entry name" value="caa3_sub_IV"/>
    <property type="match status" value="1"/>
</dbReference>
<dbReference type="InterPro" id="IPR011743">
    <property type="entry name" value="Caa3_sub_IV"/>
</dbReference>
<evidence type="ECO:0000256" key="4">
    <source>
        <dbReference type="ARBA" id="ARBA00022989"/>
    </source>
</evidence>
<proteinExistence type="predicted"/>
<gene>
    <name evidence="8" type="ORF">CMC5_081640</name>
</gene>
<dbReference type="AlphaFoldDB" id="A0A0K1ETE5"/>